<dbReference type="CDD" id="cd11304">
    <property type="entry name" value="Cadherin_repeat"/>
    <property type="match status" value="2"/>
</dbReference>
<keyword evidence="2" id="KW-0812">Transmembrane</keyword>
<reference evidence="7" key="1">
    <citation type="submission" date="2018-05" db="EMBL/GenBank/DDBJ databases">
        <authorList>
            <person name="Lanie J.A."/>
            <person name="Ng W.-L."/>
            <person name="Kazmierczak K.M."/>
            <person name="Andrzejewski T.M."/>
            <person name="Davidsen T.M."/>
            <person name="Wayne K.J."/>
            <person name="Tettelin H."/>
            <person name="Glass J.I."/>
            <person name="Rusch D."/>
            <person name="Podicherti R."/>
            <person name="Tsui H.-C.T."/>
            <person name="Winkler M.E."/>
        </authorList>
    </citation>
    <scope>NUCLEOTIDE SEQUENCE</scope>
</reference>
<feature type="region of interest" description="Disordered" evidence="5">
    <location>
        <begin position="90"/>
        <end position="111"/>
    </location>
</feature>
<dbReference type="InterPro" id="IPR050174">
    <property type="entry name" value="Protocadherin/Cadherin-CA"/>
</dbReference>
<dbReference type="InterPro" id="IPR002126">
    <property type="entry name" value="Cadherin-like_dom"/>
</dbReference>
<dbReference type="GO" id="GO:0005886">
    <property type="term" value="C:plasma membrane"/>
    <property type="evidence" value="ECO:0007669"/>
    <property type="project" value="TreeGrafter"/>
</dbReference>
<evidence type="ECO:0000313" key="7">
    <source>
        <dbReference type="EMBL" id="SVC23233.1"/>
    </source>
</evidence>
<evidence type="ECO:0000259" key="6">
    <source>
        <dbReference type="PROSITE" id="PS50268"/>
    </source>
</evidence>
<keyword evidence="3" id="KW-1133">Transmembrane helix</keyword>
<sequence length="420" mass="43061">VSADYETQTSYAITITATDTGGLSTSQAFTVTVTDASEGPGNLALSSTSVAENSTMVGTATADGDGLTFAITGGVDADKFVINSATGEVSFSTAPDHESPTDGPTDTEGRIGELNNEYQVEITVTDNSGTSFSVTFDITVTDLNETVTGHLIDGYLAGATVFQDLNNNGVLDAGEPSTTSNALGAFTLSLESSSPDAPVRVTNTGFDTAANEVLTATLDISATTSGSYVLTPLSTLASRVLSLDAELNKWEAEDLVAATMAISISTVPNSSLFGYDPIALMVGSDATLATQAQKVYAHNQLLMTLGNITASAGAYMGPSALSTVEAAIQTMLTNAGKSATASLSWGDTKELRSEAHNALMDGLAAHLVQNQASVDAFLSTPAALADVLARTLVLQKAYLNTTLKALLTANTLTVDGTSKT</sequence>
<keyword evidence="3" id="KW-0472">Membrane</keyword>
<comment type="subcellular location">
    <subcellularLocation>
        <location evidence="1">Membrane</location>
        <topology evidence="1">Single-pass membrane protein</topology>
    </subcellularLocation>
</comment>
<proteinExistence type="predicted"/>
<accession>A0A382KIJ8</accession>
<dbReference type="GO" id="GO:0005509">
    <property type="term" value="F:calcium ion binding"/>
    <property type="evidence" value="ECO:0007669"/>
    <property type="project" value="InterPro"/>
</dbReference>
<name>A0A382KIJ8_9ZZZZ</name>
<dbReference type="SUPFAM" id="SSF49313">
    <property type="entry name" value="Cadherin-like"/>
    <property type="match status" value="2"/>
</dbReference>
<dbReference type="PANTHER" id="PTHR24028">
    <property type="entry name" value="CADHERIN-87A"/>
    <property type="match status" value="1"/>
</dbReference>
<gene>
    <name evidence="7" type="ORF">METZ01_LOCUS276087</name>
</gene>
<keyword evidence="4" id="KW-0325">Glycoprotein</keyword>
<dbReference type="InterPro" id="IPR015919">
    <property type="entry name" value="Cadherin-like_sf"/>
</dbReference>
<dbReference type="AlphaFoldDB" id="A0A382KIJ8"/>
<dbReference type="PANTHER" id="PTHR24028:SF328">
    <property type="entry name" value="CADHERIN-3"/>
    <property type="match status" value="1"/>
</dbReference>
<protein>
    <recommendedName>
        <fullName evidence="6">Cadherin domain-containing protein</fullName>
    </recommendedName>
</protein>
<evidence type="ECO:0000256" key="5">
    <source>
        <dbReference type="SAM" id="MobiDB-lite"/>
    </source>
</evidence>
<feature type="non-terminal residue" evidence="7">
    <location>
        <position position="1"/>
    </location>
</feature>
<evidence type="ECO:0000256" key="1">
    <source>
        <dbReference type="ARBA" id="ARBA00004167"/>
    </source>
</evidence>
<dbReference type="Gene3D" id="2.60.40.60">
    <property type="entry name" value="Cadherins"/>
    <property type="match status" value="2"/>
</dbReference>
<dbReference type="PROSITE" id="PS50268">
    <property type="entry name" value="CADHERIN_2"/>
    <property type="match status" value="1"/>
</dbReference>
<dbReference type="EMBL" id="UINC01080365">
    <property type="protein sequence ID" value="SVC23233.1"/>
    <property type="molecule type" value="Genomic_DNA"/>
</dbReference>
<feature type="non-terminal residue" evidence="7">
    <location>
        <position position="420"/>
    </location>
</feature>
<organism evidence="7">
    <name type="scientific">marine metagenome</name>
    <dbReference type="NCBI Taxonomy" id="408172"/>
    <lineage>
        <taxon>unclassified sequences</taxon>
        <taxon>metagenomes</taxon>
        <taxon>ecological metagenomes</taxon>
    </lineage>
</organism>
<feature type="domain" description="Cadherin" evidence="6">
    <location>
        <begin position="7"/>
        <end position="162"/>
    </location>
</feature>
<evidence type="ECO:0000256" key="4">
    <source>
        <dbReference type="ARBA" id="ARBA00023180"/>
    </source>
</evidence>
<evidence type="ECO:0000256" key="3">
    <source>
        <dbReference type="ARBA" id="ARBA00022989"/>
    </source>
</evidence>
<dbReference type="GO" id="GO:0007156">
    <property type="term" value="P:homophilic cell adhesion via plasma membrane adhesion molecules"/>
    <property type="evidence" value="ECO:0007669"/>
    <property type="project" value="InterPro"/>
</dbReference>
<evidence type="ECO:0000256" key="2">
    <source>
        <dbReference type="ARBA" id="ARBA00022692"/>
    </source>
</evidence>